<gene>
    <name evidence="3" type="ORF">KDK92_23275</name>
</gene>
<dbReference type="InterPro" id="IPR051472">
    <property type="entry name" value="T3SS_Stator/FliH"/>
</dbReference>
<reference evidence="3" key="2">
    <citation type="submission" date="2021-04" db="EMBL/GenBank/DDBJ databases">
        <authorList>
            <person name="Dong X."/>
        </authorList>
    </citation>
    <scope>NUCLEOTIDE SEQUENCE</scope>
    <source>
        <strain evidence="3">ZWT</strain>
    </source>
</reference>
<keyword evidence="2" id="KW-0653">Protein transport</keyword>
<keyword evidence="4" id="KW-1185">Reference proteome</keyword>
<comment type="caution">
    <text evidence="3">The sequence shown here is derived from an EMBL/GenBank/DDBJ whole genome shotgun (WGS) entry which is preliminary data.</text>
</comment>
<dbReference type="AlphaFoldDB" id="A0A9J6PDX2"/>
<organism evidence="3 4">
    <name type="scientific">Oceanirhabdus seepicola</name>
    <dbReference type="NCBI Taxonomy" id="2828781"/>
    <lineage>
        <taxon>Bacteria</taxon>
        <taxon>Bacillati</taxon>
        <taxon>Bacillota</taxon>
        <taxon>Clostridia</taxon>
        <taxon>Eubacteriales</taxon>
        <taxon>Clostridiaceae</taxon>
        <taxon>Oceanirhabdus</taxon>
    </lineage>
</organism>
<dbReference type="EMBL" id="JAGSOJ010000007">
    <property type="protein sequence ID" value="MCM1992648.1"/>
    <property type="molecule type" value="Genomic_DNA"/>
</dbReference>
<evidence type="ECO:0000313" key="4">
    <source>
        <dbReference type="Proteomes" id="UP001056429"/>
    </source>
</evidence>
<protein>
    <recommendedName>
        <fullName evidence="5">Flagellar assembly protein FliH</fullName>
    </recommendedName>
</protein>
<dbReference type="PANTHER" id="PTHR34982:SF1">
    <property type="entry name" value="FLAGELLAR ASSEMBLY PROTEIN FLIH"/>
    <property type="match status" value="1"/>
</dbReference>
<keyword evidence="1" id="KW-0813">Transport</keyword>
<dbReference type="GO" id="GO:0005829">
    <property type="term" value="C:cytosol"/>
    <property type="evidence" value="ECO:0007669"/>
    <property type="project" value="TreeGrafter"/>
</dbReference>
<dbReference type="RefSeq" id="WP_250861822.1">
    <property type="nucleotide sequence ID" value="NZ_JAGSOJ010000007.1"/>
</dbReference>
<evidence type="ECO:0000256" key="1">
    <source>
        <dbReference type="ARBA" id="ARBA00022448"/>
    </source>
</evidence>
<dbReference type="Proteomes" id="UP001056429">
    <property type="component" value="Unassembled WGS sequence"/>
</dbReference>
<sequence length="249" mass="28371">MQSSSRVLRKHIINDAGEKVIKTSSTMNPKSERNEGDFYSNIKDMNAVGYSTTIIEETHMEALKIRNKAYTEAVNIEEKAFKKGYTAGAEKGYSEGYNEGYNKAIAEINQKESQILSNAQKILEDAMNFKKEYIKQSEEEIKNVVFNSISDILKSLIPYGDTFDGILKSHLKKLKKEEEIVIYTHSSYYEHLNMNIGQWLEIINSKSDVSIVIDEQLEIGKMVIEKSKGKIIIDIDEATNEMKDAIFSE</sequence>
<evidence type="ECO:0000256" key="2">
    <source>
        <dbReference type="ARBA" id="ARBA00022927"/>
    </source>
</evidence>
<name>A0A9J6PDX2_9CLOT</name>
<evidence type="ECO:0008006" key="5">
    <source>
        <dbReference type="Google" id="ProtNLM"/>
    </source>
</evidence>
<dbReference type="PANTHER" id="PTHR34982">
    <property type="entry name" value="YOP PROTEINS TRANSLOCATION PROTEIN L"/>
    <property type="match status" value="1"/>
</dbReference>
<proteinExistence type="predicted"/>
<reference evidence="3" key="1">
    <citation type="journal article" date="2021" name="mSystems">
        <title>Bacteria and Archaea Synergistically Convert Glycine Betaine to Biogenic Methane in the Formosa Cold Seep of the South China Sea.</title>
        <authorList>
            <person name="Li L."/>
            <person name="Zhang W."/>
            <person name="Zhang S."/>
            <person name="Song L."/>
            <person name="Sun Q."/>
            <person name="Zhang H."/>
            <person name="Xiang H."/>
            <person name="Dong X."/>
        </authorList>
    </citation>
    <scope>NUCLEOTIDE SEQUENCE</scope>
    <source>
        <strain evidence="3">ZWT</strain>
    </source>
</reference>
<dbReference type="GO" id="GO:0015031">
    <property type="term" value="P:protein transport"/>
    <property type="evidence" value="ECO:0007669"/>
    <property type="project" value="UniProtKB-KW"/>
</dbReference>
<accession>A0A9J6PDX2</accession>
<evidence type="ECO:0000313" key="3">
    <source>
        <dbReference type="EMBL" id="MCM1992648.1"/>
    </source>
</evidence>